<sequence>YQEGLSFILNQKEVVQYKQNLVDNYVLLQKYIQNPFLINKKKFDFRMFPMMVNIKPLIVIYRKGYVRLSLIDFDLQNEDISVHLTNLHAQKQNPNYQQLKDSVHLLLEDFEEFYLKENTKEKLNDVYNQIKAISSFSIQAIFQEKYNLYNQFHMFGADFMIDQNSNVSLIEMNSNPYLLNSTDVHIKVVPDIIQSFLDISTEIFKQNELQ</sequence>
<dbReference type="eggNOG" id="KOG2157">
    <property type="taxonomic scope" value="Eukaryota"/>
</dbReference>
<dbReference type="Proteomes" id="UP000008983">
    <property type="component" value="Unassembled WGS sequence"/>
</dbReference>
<gene>
    <name evidence="1" type="ORF">IMG5_015270</name>
</gene>
<proteinExistence type="predicted"/>
<dbReference type="PANTHER" id="PTHR46069">
    <property type="entry name" value="TUBULIN TYROSINE LIGASE"/>
    <property type="match status" value="1"/>
</dbReference>
<dbReference type="GeneID" id="14910538"/>
<reference evidence="1 2" key="1">
    <citation type="submission" date="2011-07" db="EMBL/GenBank/DDBJ databases">
        <authorList>
            <person name="Coyne R."/>
            <person name="Brami D."/>
            <person name="Johnson J."/>
            <person name="Hostetler J."/>
            <person name="Hannick L."/>
            <person name="Clark T."/>
            <person name="Cassidy-Hanley D."/>
            <person name="Inman J."/>
        </authorList>
    </citation>
    <scope>NUCLEOTIDE SEQUENCE [LARGE SCALE GENOMIC DNA]</scope>
    <source>
        <strain evidence="1 2">G5</strain>
    </source>
</reference>
<evidence type="ECO:0000313" key="1">
    <source>
        <dbReference type="EMBL" id="EGR34346.1"/>
    </source>
</evidence>
<dbReference type="Pfam" id="PF03133">
    <property type="entry name" value="TTL"/>
    <property type="match status" value="1"/>
</dbReference>
<dbReference type="EMBL" id="GL983145">
    <property type="protein sequence ID" value="EGR34346.1"/>
    <property type="molecule type" value="Genomic_DNA"/>
</dbReference>
<dbReference type="SUPFAM" id="SSF56059">
    <property type="entry name" value="Glutathione synthetase ATP-binding domain-like"/>
    <property type="match status" value="1"/>
</dbReference>
<dbReference type="PANTHER" id="PTHR46069:SF1">
    <property type="entry name" value="CHROMOSOME UNDETERMINED SCAFFOLD_125, WHOLE GENOME SHOTGUN SEQUENCE"/>
    <property type="match status" value="1"/>
</dbReference>
<evidence type="ECO:0000313" key="2">
    <source>
        <dbReference type="Proteomes" id="UP000008983"/>
    </source>
</evidence>
<dbReference type="AlphaFoldDB" id="G0QKA9"/>
<dbReference type="InterPro" id="IPR004344">
    <property type="entry name" value="TTL/TTLL_fam"/>
</dbReference>
<keyword evidence="1" id="KW-0436">Ligase</keyword>
<dbReference type="RefSeq" id="XP_004039650.1">
    <property type="nucleotide sequence ID" value="XM_004039602.1"/>
</dbReference>
<dbReference type="GO" id="GO:0004835">
    <property type="term" value="F:tubulin-tyrosine ligase activity"/>
    <property type="evidence" value="ECO:0007669"/>
    <property type="project" value="UniProtKB-EC"/>
</dbReference>
<dbReference type="OrthoDB" id="202825at2759"/>
<dbReference type="EC" id="6.3.2.25" evidence="1"/>
<dbReference type="STRING" id="857967.G0QKA9"/>
<organism evidence="1 2">
    <name type="scientific">Ichthyophthirius multifiliis</name>
    <name type="common">White spot disease agent</name>
    <name type="synonym">Ich</name>
    <dbReference type="NCBI Taxonomy" id="5932"/>
    <lineage>
        <taxon>Eukaryota</taxon>
        <taxon>Sar</taxon>
        <taxon>Alveolata</taxon>
        <taxon>Ciliophora</taxon>
        <taxon>Intramacronucleata</taxon>
        <taxon>Oligohymenophorea</taxon>
        <taxon>Hymenostomatida</taxon>
        <taxon>Ophryoglenina</taxon>
        <taxon>Ichthyophthirius</taxon>
    </lineage>
</organism>
<dbReference type="InParanoid" id="G0QKA9"/>
<feature type="non-terminal residue" evidence="1">
    <location>
        <position position="1"/>
    </location>
</feature>
<name>G0QKA9_ICHMU</name>
<keyword evidence="2" id="KW-1185">Reference proteome</keyword>
<accession>G0QKA9</accession>
<dbReference type="Gene3D" id="3.30.470.20">
    <property type="entry name" value="ATP-grasp fold, B domain"/>
    <property type="match status" value="1"/>
</dbReference>
<dbReference type="PROSITE" id="PS51221">
    <property type="entry name" value="TTL"/>
    <property type="match status" value="1"/>
</dbReference>
<feature type="non-terminal residue" evidence="1">
    <location>
        <position position="210"/>
    </location>
</feature>
<protein>
    <submittedName>
        <fullName evidence="1">Tubulin-tyrosine ligase family protein, putative</fullName>
        <ecNumber evidence="1">6.3.2.25</ecNumber>
    </submittedName>
</protein>